<feature type="compositionally biased region" description="Pro residues" evidence="1">
    <location>
        <begin position="137"/>
        <end position="146"/>
    </location>
</feature>
<gene>
    <name evidence="2" type="ORF">MCHLO_13535</name>
</gene>
<feature type="region of interest" description="Disordered" evidence="1">
    <location>
        <begin position="137"/>
        <end position="158"/>
    </location>
</feature>
<dbReference type="Proteomes" id="UP000815677">
    <property type="component" value="Unassembled WGS sequence"/>
</dbReference>
<sequence>MSTTSSRALHAFAGCRRILHDETGSDGQGATPFIGSGARVIIFARADSTLESSILDTRSLLHAELNRRKDPVYPDRATSSCICCVASKSSFRRRQDWFRYFNDAFSRRSAAPEPSNTPTPHIPRTQMRILPCPDRPALPARAPPSQPALRSSSSLAGNYAAASAPPGVCAHRRSHRPCQRRPISTHIHAPTPRHAATTHALRSRLHLWTIHPNTARVSLTPLLANGTPLDDEPQAGCRSVLPPRRSAVLRLLCTFAQPSWILASTVALSCTVGRTAQRLDVRRFKNGIRCHRPGCAASGSARVARGGAEPVAFDRVEPTLAESVARRAPRAFVALPSAFPGPFPLRRHIGTVVHERHGGLWCCPIGRHGLCSFHAACVSHRCLAALEARTVTADFFVSSWRCFVGLAPYLQTSLTHLVSYITSAYSIPSVSHFRCTTLLFRGSHDLYVTCIFSISLGTR</sequence>
<keyword evidence="3" id="KW-1185">Reference proteome</keyword>
<protein>
    <submittedName>
        <fullName evidence="2">Uncharacterized protein</fullName>
    </submittedName>
</protein>
<reference evidence="2" key="1">
    <citation type="submission" date="2014-09" db="EMBL/GenBank/DDBJ databases">
        <title>Genome sequence of the luminous mushroom Mycena chlorophos for searching fungal bioluminescence genes.</title>
        <authorList>
            <person name="Tanaka Y."/>
            <person name="Kasuga D."/>
            <person name="Oba Y."/>
            <person name="Hase S."/>
            <person name="Sato K."/>
            <person name="Oba Y."/>
            <person name="Sakakibara Y."/>
        </authorList>
    </citation>
    <scope>NUCLEOTIDE SEQUENCE</scope>
</reference>
<proteinExistence type="predicted"/>
<dbReference type="EMBL" id="DF849364">
    <property type="protein sequence ID" value="GAT56945.1"/>
    <property type="molecule type" value="Genomic_DNA"/>
</dbReference>
<evidence type="ECO:0000313" key="2">
    <source>
        <dbReference type="EMBL" id="GAT56945.1"/>
    </source>
</evidence>
<accession>A0ABQ0M0Q1</accession>
<feature type="compositionally biased region" description="Low complexity" evidence="1">
    <location>
        <begin position="147"/>
        <end position="156"/>
    </location>
</feature>
<name>A0ABQ0M0Q1_MYCCL</name>
<evidence type="ECO:0000256" key="1">
    <source>
        <dbReference type="SAM" id="MobiDB-lite"/>
    </source>
</evidence>
<evidence type="ECO:0000313" key="3">
    <source>
        <dbReference type="Proteomes" id="UP000815677"/>
    </source>
</evidence>
<organism evidence="2 3">
    <name type="scientific">Mycena chlorophos</name>
    <name type="common">Agaric fungus</name>
    <name type="synonym">Agaricus chlorophos</name>
    <dbReference type="NCBI Taxonomy" id="658473"/>
    <lineage>
        <taxon>Eukaryota</taxon>
        <taxon>Fungi</taxon>
        <taxon>Dikarya</taxon>
        <taxon>Basidiomycota</taxon>
        <taxon>Agaricomycotina</taxon>
        <taxon>Agaricomycetes</taxon>
        <taxon>Agaricomycetidae</taxon>
        <taxon>Agaricales</taxon>
        <taxon>Marasmiineae</taxon>
        <taxon>Mycenaceae</taxon>
        <taxon>Mycena</taxon>
    </lineage>
</organism>